<protein>
    <submittedName>
        <fullName evidence="2">Protein krueppel</fullName>
    </submittedName>
</protein>
<proteinExistence type="predicted"/>
<accession>A0AC35TJY4</accession>
<sequence length="295" mass="33229">MLPPPNTAQGSTSSIFPPNAGANIIPNLPQIPAQFNIFGNNMRTDQNILNIMAASNMNAMNGNQLPSMVVFQQYLDQWRLMNLNLQYQRILAQNGQNLANVNAFMGLHNSMQIPPVTKVVQEKFDFTNMANNIKDICVPDTPESSFSAAAQSSPESLSSNGGVKNVAVPWFVNNRNDRVPGRSYRPKKEFICQYCNRHFTKSYNLLIHTRTHTNERPYPCDICKKAFRRQDHLRDHKYIHAKEKPFKCTICSKGFCQGRTLQTHMTTHEQHGEKMGSGSDSSTDEMKSDSSNLTG</sequence>
<evidence type="ECO:0000313" key="2">
    <source>
        <dbReference type="WBParaSite" id="RSKR_0000153000.1"/>
    </source>
</evidence>
<reference evidence="2" key="1">
    <citation type="submission" date="2016-11" db="UniProtKB">
        <authorList>
            <consortium name="WormBaseParasite"/>
        </authorList>
    </citation>
    <scope>IDENTIFICATION</scope>
    <source>
        <strain evidence="2">KR3021</strain>
    </source>
</reference>
<name>A0AC35TJY4_9BILA</name>
<dbReference type="WBParaSite" id="RSKR_0000153000.1">
    <property type="protein sequence ID" value="RSKR_0000153000.1"/>
    <property type="gene ID" value="RSKR_0000153000"/>
</dbReference>
<dbReference type="Proteomes" id="UP000095286">
    <property type="component" value="Unplaced"/>
</dbReference>
<evidence type="ECO:0000313" key="1">
    <source>
        <dbReference type="Proteomes" id="UP000095286"/>
    </source>
</evidence>
<organism evidence="1 2">
    <name type="scientific">Rhabditophanes sp. KR3021</name>
    <dbReference type="NCBI Taxonomy" id="114890"/>
    <lineage>
        <taxon>Eukaryota</taxon>
        <taxon>Metazoa</taxon>
        <taxon>Ecdysozoa</taxon>
        <taxon>Nematoda</taxon>
        <taxon>Chromadorea</taxon>
        <taxon>Rhabditida</taxon>
        <taxon>Tylenchina</taxon>
        <taxon>Panagrolaimomorpha</taxon>
        <taxon>Strongyloidoidea</taxon>
        <taxon>Alloionematidae</taxon>
        <taxon>Rhabditophanes</taxon>
    </lineage>
</organism>